<evidence type="ECO:0000313" key="2">
    <source>
        <dbReference type="EMBL" id="NWF47739.1"/>
    </source>
</evidence>
<evidence type="ECO:0000313" key="3">
    <source>
        <dbReference type="Proteomes" id="UP000545507"/>
    </source>
</evidence>
<dbReference type="AlphaFoldDB" id="A0A7Y8H0R5"/>
<feature type="transmembrane region" description="Helical" evidence="1">
    <location>
        <begin position="203"/>
        <end position="233"/>
    </location>
</feature>
<protein>
    <submittedName>
        <fullName evidence="2">DUF2189 domain-containing protein</fullName>
    </submittedName>
</protein>
<dbReference type="InterPro" id="IPR018692">
    <property type="entry name" value="DUF2189"/>
</dbReference>
<dbReference type="Pfam" id="PF09955">
    <property type="entry name" value="DUF2189"/>
    <property type="match status" value="1"/>
</dbReference>
<dbReference type="Proteomes" id="UP000545507">
    <property type="component" value="Unassembled WGS sequence"/>
</dbReference>
<feature type="transmembrane region" description="Helical" evidence="1">
    <location>
        <begin position="112"/>
        <end position="135"/>
    </location>
</feature>
<accession>A0A7Y8H0R5</accession>
<sequence>MSTLGVVGTLRRRRGAGGWLAAPPMTAACGGPICVGPFKQETVMDHALERHAAVDTPHVRRVETMQPLVWLRHGYADLAQSGRSSLAYGLYITAFGVMLLALSWGATYLVPAFIGGFLLVAPFVAIGLYAMSAQIERHERIDMARAMFAWRPNTGSIALFGLMLTLSLILWERVAAIIFALSYGGTVPDLSAVVQNVLFSGEYWPLLLAFFGVGAAFAVMVFTLSVVSAPLLLDRPVDAVTATITSMRCCLVNPGAMAVWAALIAGLVLIGFATLMLGMIVIFPWLAHASWHAYRDLVE</sequence>
<feature type="transmembrane region" description="Helical" evidence="1">
    <location>
        <begin position="254"/>
        <end position="287"/>
    </location>
</feature>
<keyword evidence="1" id="KW-0472">Membrane</keyword>
<keyword evidence="1" id="KW-0812">Transmembrane</keyword>
<gene>
    <name evidence="2" type="ORF">F3K02_21150</name>
</gene>
<name>A0A7Y8H0R5_9BURK</name>
<reference evidence="2 3" key="1">
    <citation type="submission" date="2019-09" db="EMBL/GenBank/DDBJ databases">
        <title>Hydrogenophaga aromatica sp. nov., isolated from a para-xylene-degrading enrichment culture.</title>
        <authorList>
            <person name="Tancsics A."/>
            <person name="Banerjee S."/>
        </authorList>
    </citation>
    <scope>NUCLEOTIDE SEQUENCE [LARGE SCALE GENOMIC DNA]</scope>
    <source>
        <strain evidence="2 3">D2P1</strain>
    </source>
</reference>
<feature type="transmembrane region" description="Helical" evidence="1">
    <location>
        <begin position="156"/>
        <end position="183"/>
    </location>
</feature>
<evidence type="ECO:0000256" key="1">
    <source>
        <dbReference type="SAM" id="Phobius"/>
    </source>
</evidence>
<dbReference type="RefSeq" id="WP_177137634.1">
    <property type="nucleotide sequence ID" value="NZ_VYGV01000020.1"/>
</dbReference>
<keyword evidence="1" id="KW-1133">Transmembrane helix</keyword>
<organism evidence="2 3">
    <name type="scientific">Hydrogenophaga aromaticivorans</name>
    <dbReference type="NCBI Taxonomy" id="2610898"/>
    <lineage>
        <taxon>Bacteria</taxon>
        <taxon>Pseudomonadati</taxon>
        <taxon>Pseudomonadota</taxon>
        <taxon>Betaproteobacteria</taxon>
        <taxon>Burkholderiales</taxon>
        <taxon>Comamonadaceae</taxon>
        <taxon>Hydrogenophaga</taxon>
    </lineage>
</organism>
<feature type="transmembrane region" description="Helical" evidence="1">
    <location>
        <begin position="86"/>
        <end position="106"/>
    </location>
</feature>
<keyword evidence="3" id="KW-1185">Reference proteome</keyword>
<comment type="caution">
    <text evidence="2">The sequence shown here is derived from an EMBL/GenBank/DDBJ whole genome shotgun (WGS) entry which is preliminary data.</text>
</comment>
<dbReference type="EMBL" id="VYGV01000020">
    <property type="protein sequence ID" value="NWF47739.1"/>
    <property type="molecule type" value="Genomic_DNA"/>
</dbReference>
<proteinExistence type="predicted"/>